<dbReference type="OrthoDB" id="73875at2759"/>
<organism evidence="2 3">
    <name type="scientific">Cryphonectria parasitica (strain ATCC 38755 / EP155)</name>
    <dbReference type="NCBI Taxonomy" id="660469"/>
    <lineage>
        <taxon>Eukaryota</taxon>
        <taxon>Fungi</taxon>
        <taxon>Dikarya</taxon>
        <taxon>Ascomycota</taxon>
        <taxon>Pezizomycotina</taxon>
        <taxon>Sordariomycetes</taxon>
        <taxon>Sordariomycetidae</taxon>
        <taxon>Diaporthales</taxon>
        <taxon>Cryphonectriaceae</taxon>
        <taxon>Cryphonectria-Endothia species complex</taxon>
        <taxon>Cryphonectria</taxon>
    </lineage>
</organism>
<accession>A0A9P4Y9Q5</accession>
<dbReference type="AlphaFoldDB" id="A0A9P4Y9Q5"/>
<dbReference type="RefSeq" id="XP_040780369.1">
    <property type="nucleotide sequence ID" value="XM_040919930.1"/>
</dbReference>
<dbReference type="InterPro" id="IPR057277">
    <property type="entry name" value="LysM_C"/>
</dbReference>
<dbReference type="Proteomes" id="UP000803844">
    <property type="component" value="Unassembled WGS sequence"/>
</dbReference>
<feature type="domain" description="Secreted LysM effector LysM C-terminal" evidence="1">
    <location>
        <begin position="325"/>
        <end position="383"/>
    </location>
</feature>
<dbReference type="EMBL" id="MU032344">
    <property type="protein sequence ID" value="KAF3769408.1"/>
    <property type="molecule type" value="Genomic_DNA"/>
</dbReference>
<protein>
    <recommendedName>
        <fullName evidence="1">Secreted LysM effector LysM C-terminal domain-containing protein</fullName>
    </recommendedName>
</protein>
<evidence type="ECO:0000313" key="2">
    <source>
        <dbReference type="EMBL" id="KAF3769408.1"/>
    </source>
</evidence>
<reference evidence="2" key="1">
    <citation type="journal article" date="2020" name="Phytopathology">
        <title>Genome sequence of the chestnut blight fungus Cryphonectria parasitica EP155: A fundamental resource for an archetypical invasive plant pathogen.</title>
        <authorList>
            <person name="Crouch J.A."/>
            <person name="Dawe A."/>
            <person name="Aerts A."/>
            <person name="Barry K."/>
            <person name="Churchill A.C.L."/>
            <person name="Grimwood J."/>
            <person name="Hillman B."/>
            <person name="Milgroom M.G."/>
            <person name="Pangilinan J."/>
            <person name="Smith M."/>
            <person name="Salamov A."/>
            <person name="Schmutz J."/>
            <person name="Yadav J."/>
            <person name="Grigoriev I.V."/>
            <person name="Nuss D."/>
        </authorList>
    </citation>
    <scope>NUCLEOTIDE SEQUENCE</scope>
    <source>
        <strain evidence="2">EP155</strain>
    </source>
</reference>
<name>A0A9P4Y9Q5_CRYP1</name>
<dbReference type="GeneID" id="63837059"/>
<sequence length="433" mass="46294">MSDNTKASHIDLYSSYNFAGSVEWAVDLAQFVESVADEEASENITALEEDFTAALSTSGYDISEFTTYNLSDLATRLVGFEGCELSDTFPITNAPQIIYSVCQYGLQYCSGPGHQDQGRIQGGGTVKWETVWGPALAKILARWGSNTGAWTMLNTDSITLYGFAKYIQDALGNIYPHLPLAKQSPVGVSLSLNDVVFDADGCFTVYANDTIIELTNTTLLDEYAWSTTEGVCAEADDEEGDPNPSGILTIGTNWAVQSEFPSTYHSSWSSWAGLATATSTSAAARATTTWILAVYSDTDCSGDYYSLEGHNVDSTPLRRASGSPTAATLTQPKSWSVVGGVCTAYDTTACSSDGTEDAYIEAEGCHNYLSDDNDTQTWIAVQCGAEVDLNGLLQTAGDARGGNDCVCVLSPGDDDSHRVSCLPAADTCYHSRE</sequence>
<gene>
    <name evidence="2" type="ORF">M406DRAFT_324927</name>
</gene>
<dbReference type="Pfam" id="PF25139">
    <property type="entry name" value="LysM14_C"/>
    <property type="match status" value="1"/>
</dbReference>
<evidence type="ECO:0000259" key="1">
    <source>
        <dbReference type="Pfam" id="PF25139"/>
    </source>
</evidence>
<keyword evidence="3" id="KW-1185">Reference proteome</keyword>
<evidence type="ECO:0000313" key="3">
    <source>
        <dbReference type="Proteomes" id="UP000803844"/>
    </source>
</evidence>
<proteinExistence type="predicted"/>
<comment type="caution">
    <text evidence="2">The sequence shown here is derived from an EMBL/GenBank/DDBJ whole genome shotgun (WGS) entry which is preliminary data.</text>
</comment>